<reference evidence="1 2" key="1">
    <citation type="journal article" date="2021" name="Hortic Res">
        <title>High-quality reference genome and annotation aids understanding of berry development for evergreen blueberry (Vaccinium darrowii).</title>
        <authorList>
            <person name="Yu J."/>
            <person name="Hulse-Kemp A.M."/>
            <person name="Babiker E."/>
            <person name="Staton M."/>
        </authorList>
    </citation>
    <scope>NUCLEOTIDE SEQUENCE [LARGE SCALE GENOMIC DNA]</scope>
    <source>
        <strain evidence="2">cv. NJ 8807/NJ 8810</strain>
        <tissue evidence="1">Young leaf</tissue>
    </source>
</reference>
<evidence type="ECO:0000313" key="1">
    <source>
        <dbReference type="EMBL" id="KAH7847178.1"/>
    </source>
</evidence>
<evidence type="ECO:0000313" key="2">
    <source>
        <dbReference type="Proteomes" id="UP000828048"/>
    </source>
</evidence>
<organism evidence="1 2">
    <name type="scientific">Vaccinium darrowii</name>
    <dbReference type="NCBI Taxonomy" id="229202"/>
    <lineage>
        <taxon>Eukaryota</taxon>
        <taxon>Viridiplantae</taxon>
        <taxon>Streptophyta</taxon>
        <taxon>Embryophyta</taxon>
        <taxon>Tracheophyta</taxon>
        <taxon>Spermatophyta</taxon>
        <taxon>Magnoliopsida</taxon>
        <taxon>eudicotyledons</taxon>
        <taxon>Gunneridae</taxon>
        <taxon>Pentapetalae</taxon>
        <taxon>asterids</taxon>
        <taxon>Ericales</taxon>
        <taxon>Ericaceae</taxon>
        <taxon>Vaccinioideae</taxon>
        <taxon>Vaccinieae</taxon>
        <taxon>Vaccinium</taxon>
    </lineage>
</organism>
<comment type="caution">
    <text evidence="1">The sequence shown here is derived from an EMBL/GenBank/DDBJ whole genome shotgun (WGS) entry which is preliminary data.</text>
</comment>
<name>A0ACB7Y121_9ERIC</name>
<gene>
    <name evidence="1" type="ORF">Vadar_022900</name>
</gene>
<accession>A0ACB7Y121</accession>
<dbReference type="EMBL" id="CM037155">
    <property type="protein sequence ID" value="KAH7847178.1"/>
    <property type="molecule type" value="Genomic_DNA"/>
</dbReference>
<dbReference type="Proteomes" id="UP000828048">
    <property type="component" value="Chromosome 5"/>
</dbReference>
<keyword evidence="2" id="KW-1185">Reference proteome</keyword>
<sequence length="347" mass="39086">MATPSTRNTRHGTGSSDDEDIVLIATALLLDSSSSEEDVQPIPRGPRRPQRNFEVDGEAYTNFLLNGNPHTMTDLLRVDSFTFVSLVGLIVERGRIDWNRKHLSVQVSLAMFLYICGLNHRMRTTADRFQCSTETVHCHFKYMVRALCNVAPLVIHPPDMNEVPAKIVNDRRFNPWFENCVGAIDGTHVEAWVPASREGRYRGRKTVKTWNVMAICSFDGKFTFVYPGWEGSAHDSRVLAAAVADEVNNFPHPPARMISMGPTPFTSMPNFDEIRQPLIVTACCVVHNWVIMQRGWDDQFEEMVENGGNPPQFPTIPLDMSRATTDEMGNVRDGIAASMWEAYVNSH</sequence>
<proteinExistence type="predicted"/>
<protein>
    <submittedName>
        <fullName evidence="1">Uncharacterized protein</fullName>
    </submittedName>
</protein>